<proteinExistence type="predicted"/>
<dbReference type="InterPro" id="IPR057736">
    <property type="entry name" value="SAF_PseI/NeuA/NeuB"/>
</dbReference>
<protein>
    <submittedName>
        <fullName evidence="2">Pseudaminic acid synthase</fullName>
        <ecNumber evidence="2">2.5.1.97</ecNumber>
    </submittedName>
</protein>
<dbReference type="EMBL" id="JAYDYW010000004">
    <property type="protein sequence ID" value="MEE1672894.1"/>
    <property type="molecule type" value="Genomic_DNA"/>
</dbReference>
<keyword evidence="2" id="KW-0808">Transferase</keyword>
<dbReference type="InterPro" id="IPR006190">
    <property type="entry name" value="SAF_AFP_Neu5Ac"/>
</dbReference>
<dbReference type="Gene3D" id="3.20.20.70">
    <property type="entry name" value="Aldolase class I"/>
    <property type="match status" value="1"/>
</dbReference>
<dbReference type="PANTHER" id="PTHR42966">
    <property type="entry name" value="N-ACETYLNEURAMINATE SYNTHASE"/>
    <property type="match status" value="1"/>
</dbReference>
<sequence>MNEFSIEGRQLGQSFPPYIIAELSANHNGSLEKALDTMVAIKNAGADAIKIQSYTPDTMTIESDMPGFLIEDGLWKGQSLYQLYSKAYTPFEWHKTLFDKANELNITLFSSPFDESAVDLLESLNAPAYKIASFELVDLPLIAYVAKTGKPMIMSTGMANLEEVSQAVQCAKHHGCKQLVLLHCISAYPSPIEQANLNSMNKLAEEFDCLVGLSDHSIGHLAAISATALGASVIEKHVTLDRNDGGPDSSFSLEPQELKELCEVTKQSHAALGSSNIATQQAEQTNLKFRRSVYFVQDLPAGCVIEAKHLRRIRPGYGLAPKELEQLIGKTLLKDVLRGTPTAWDLVK</sequence>
<comment type="caution">
    <text evidence="2">The sequence shown here is derived from an EMBL/GenBank/DDBJ whole genome shotgun (WGS) entry which is preliminary data.</text>
</comment>
<organism evidence="2 3">
    <name type="scientific">Agarivorans aestuarii</name>
    <dbReference type="NCBI Taxonomy" id="1563703"/>
    <lineage>
        <taxon>Bacteria</taxon>
        <taxon>Pseudomonadati</taxon>
        <taxon>Pseudomonadota</taxon>
        <taxon>Gammaproteobacteria</taxon>
        <taxon>Alteromonadales</taxon>
        <taxon>Alteromonadaceae</taxon>
        <taxon>Agarivorans</taxon>
    </lineage>
</organism>
<evidence type="ECO:0000313" key="3">
    <source>
        <dbReference type="Proteomes" id="UP001310248"/>
    </source>
</evidence>
<gene>
    <name evidence="2" type="primary">pseI</name>
    <name evidence="2" type="ORF">SNR37_002305</name>
</gene>
<feature type="domain" description="AFP-like" evidence="1">
    <location>
        <begin position="292"/>
        <end position="348"/>
    </location>
</feature>
<name>A0ABU7G144_9ALTE</name>
<dbReference type="EC" id="2.5.1.97" evidence="2"/>
<dbReference type="PANTHER" id="PTHR42966:SF2">
    <property type="entry name" value="PSEUDAMINIC ACID SYNTHASE"/>
    <property type="match status" value="1"/>
</dbReference>
<dbReference type="SMART" id="SM00858">
    <property type="entry name" value="SAF"/>
    <property type="match status" value="1"/>
</dbReference>
<dbReference type="InterPro" id="IPR036732">
    <property type="entry name" value="AFP_Neu5c_C_sf"/>
</dbReference>
<evidence type="ECO:0000259" key="1">
    <source>
        <dbReference type="PROSITE" id="PS50844"/>
    </source>
</evidence>
<dbReference type="InterPro" id="IPR051690">
    <property type="entry name" value="PseI-like"/>
</dbReference>
<dbReference type="Pfam" id="PF03102">
    <property type="entry name" value="NeuB"/>
    <property type="match status" value="1"/>
</dbReference>
<dbReference type="InterPro" id="IPR013785">
    <property type="entry name" value="Aldolase_TIM"/>
</dbReference>
<dbReference type="InterPro" id="IPR013974">
    <property type="entry name" value="SAF"/>
</dbReference>
<dbReference type="SUPFAM" id="SSF51569">
    <property type="entry name" value="Aldolase"/>
    <property type="match status" value="1"/>
</dbReference>
<dbReference type="InterPro" id="IPR020030">
    <property type="entry name" value="Pseudaminic_synth_PseI"/>
</dbReference>
<evidence type="ECO:0000313" key="2">
    <source>
        <dbReference type="EMBL" id="MEE1672894.1"/>
    </source>
</evidence>
<dbReference type="SUPFAM" id="SSF51269">
    <property type="entry name" value="AFP III-like domain"/>
    <property type="match status" value="1"/>
</dbReference>
<keyword evidence="3" id="KW-1185">Reference proteome</keyword>
<dbReference type="PROSITE" id="PS50844">
    <property type="entry name" value="AFP_LIKE"/>
    <property type="match status" value="1"/>
</dbReference>
<dbReference type="Proteomes" id="UP001310248">
    <property type="component" value="Unassembled WGS sequence"/>
</dbReference>
<reference evidence="3" key="1">
    <citation type="submission" date="2023-07" db="EMBL/GenBank/DDBJ databases">
        <title>Draft genome sequence of Agarivorans aestuarii strain ZMCS4, a CAZymes producing bacteria isolated from the marine brown algae Clodostephus spongiosus.</title>
        <authorList>
            <person name="Lorente B."/>
            <person name="Cabral C."/>
            <person name="Frias J."/>
            <person name="Faria J."/>
            <person name="Toubarro D."/>
        </authorList>
    </citation>
    <scope>NUCLEOTIDE SEQUENCE [LARGE SCALE GENOMIC DNA]</scope>
    <source>
        <strain evidence="3">ZMCS4</strain>
    </source>
</reference>
<dbReference type="Gene3D" id="3.90.1210.10">
    <property type="entry name" value="Antifreeze-like/N-acetylneuraminic acid synthase C-terminal domain"/>
    <property type="match status" value="1"/>
</dbReference>
<dbReference type="CDD" id="cd11615">
    <property type="entry name" value="SAF_NeuB_like"/>
    <property type="match status" value="1"/>
</dbReference>
<accession>A0ABU7G144</accession>
<dbReference type="NCBIfam" id="TIGR03586">
    <property type="entry name" value="PseI"/>
    <property type="match status" value="1"/>
</dbReference>
<dbReference type="GO" id="GO:0016740">
    <property type="term" value="F:transferase activity"/>
    <property type="evidence" value="ECO:0007669"/>
    <property type="project" value="UniProtKB-KW"/>
</dbReference>
<dbReference type="RefSeq" id="WP_329774297.1">
    <property type="nucleotide sequence ID" value="NZ_JAYDYW010000004.1"/>
</dbReference>
<dbReference type="Pfam" id="PF08666">
    <property type="entry name" value="SAF"/>
    <property type="match status" value="1"/>
</dbReference>
<dbReference type="InterPro" id="IPR013132">
    <property type="entry name" value="PseI/NeuA/B-like_N"/>
</dbReference>